<dbReference type="EMBL" id="VSLD01000005">
    <property type="protein sequence ID" value="TYC98408.1"/>
    <property type="molecule type" value="Genomic_DNA"/>
</dbReference>
<proteinExistence type="predicted"/>
<evidence type="ECO:0000313" key="3">
    <source>
        <dbReference type="Proteomes" id="UP000323410"/>
    </source>
</evidence>
<keyword evidence="3" id="KW-1185">Reference proteome</keyword>
<dbReference type="RefSeq" id="WP_148601306.1">
    <property type="nucleotide sequence ID" value="NZ_VSLD01000005.1"/>
</dbReference>
<feature type="transmembrane region" description="Helical" evidence="1">
    <location>
        <begin position="35"/>
        <end position="52"/>
    </location>
</feature>
<dbReference type="Gene3D" id="1.20.144.10">
    <property type="entry name" value="Phosphatidic acid phosphatase type 2/haloperoxidase"/>
    <property type="match status" value="1"/>
</dbReference>
<dbReference type="OrthoDB" id="4935320at2"/>
<dbReference type="AlphaFoldDB" id="A0A5D0XPW4"/>
<dbReference type="InterPro" id="IPR036938">
    <property type="entry name" value="PAP2/HPO_sf"/>
</dbReference>
<keyword evidence="1" id="KW-0812">Transmembrane</keyword>
<protein>
    <submittedName>
        <fullName evidence="2">Uncharacterized protein</fullName>
    </submittedName>
</protein>
<feature type="transmembrane region" description="Helical" evidence="1">
    <location>
        <begin position="83"/>
        <end position="104"/>
    </location>
</feature>
<gene>
    <name evidence="2" type="ORF">FQ377_10950</name>
</gene>
<reference evidence="2 3" key="1">
    <citation type="submission" date="2019-08" db="EMBL/GenBank/DDBJ databases">
        <title>Genone of Arthrobacter echini P9.</title>
        <authorList>
            <person name="Bowman J.P."/>
        </authorList>
    </citation>
    <scope>NUCLEOTIDE SEQUENCE [LARGE SCALE GENOMIC DNA]</scope>
    <source>
        <strain evidence="2 3">P9</strain>
    </source>
</reference>
<accession>A0A5D0XPW4</accession>
<dbReference type="SUPFAM" id="SSF48317">
    <property type="entry name" value="Acid phosphatase/Vanadium-dependent haloperoxidase"/>
    <property type="match status" value="1"/>
</dbReference>
<evidence type="ECO:0000313" key="2">
    <source>
        <dbReference type="EMBL" id="TYC98408.1"/>
    </source>
</evidence>
<name>A0A5D0XPW4_9MICC</name>
<sequence length="105" mass="10868">MVFTVGLSFALLLWLKHRGAVIDHHISVREDRVPVMALAALSLGAGALLLVLLHAPAELFGPALALLLASAVGWSRVRLGARTPGQVLAGHAVGCAVVPVSLLLP</sequence>
<keyword evidence="1" id="KW-0472">Membrane</keyword>
<organism evidence="2 3">
    <name type="scientific">Arthrobacter echini</name>
    <dbReference type="NCBI Taxonomy" id="1529066"/>
    <lineage>
        <taxon>Bacteria</taxon>
        <taxon>Bacillati</taxon>
        <taxon>Actinomycetota</taxon>
        <taxon>Actinomycetes</taxon>
        <taxon>Micrococcales</taxon>
        <taxon>Micrococcaceae</taxon>
        <taxon>Arthrobacter</taxon>
    </lineage>
</organism>
<feature type="transmembrane region" description="Helical" evidence="1">
    <location>
        <begin position="59"/>
        <end position="77"/>
    </location>
</feature>
<comment type="caution">
    <text evidence="2">The sequence shown here is derived from an EMBL/GenBank/DDBJ whole genome shotgun (WGS) entry which is preliminary data.</text>
</comment>
<dbReference type="Proteomes" id="UP000323410">
    <property type="component" value="Unassembled WGS sequence"/>
</dbReference>
<evidence type="ECO:0000256" key="1">
    <source>
        <dbReference type="SAM" id="Phobius"/>
    </source>
</evidence>
<keyword evidence="1" id="KW-1133">Transmembrane helix</keyword>